<evidence type="ECO:0000313" key="2">
    <source>
        <dbReference type="Proteomes" id="UP000067626"/>
    </source>
</evidence>
<protein>
    <submittedName>
        <fullName evidence="1">Uncharacterized protein</fullName>
    </submittedName>
</protein>
<name>A0A0K1E5I3_CHOCO</name>
<dbReference type="Proteomes" id="UP000067626">
    <property type="component" value="Chromosome"/>
</dbReference>
<reference evidence="1 2" key="1">
    <citation type="submission" date="2015-07" db="EMBL/GenBank/DDBJ databases">
        <title>Genome analysis of myxobacterium Chondromyces crocatus Cm c5 reveals a high potential for natural compound synthesis and the genetic basis for the loss of fruiting body formation.</title>
        <authorList>
            <person name="Zaburannyi N."/>
            <person name="Bunk B."/>
            <person name="Maier J."/>
            <person name="Overmann J."/>
            <person name="Mueller R."/>
        </authorList>
    </citation>
    <scope>NUCLEOTIDE SEQUENCE [LARGE SCALE GENOMIC DNA]</scope>
    <source>
        <strain evidence="1 2">Cm c5</strain>
    </source>
</reference>
<gene>
    <name evidence="1" type="ORF">CMC5_002070</name>
</gene>
<proteinExistence type="predicted"/>
<dbReference type="OrthoDB" id="6866176at2"/>
<dbReference type="EMBL" id="CP012159">
    <property type="protein sequence ID" value="AKT36094.1"/>
    <property type="molecule type" value="Genomic_DNA"/>
</dbReference>
<organism evidence="1 2">
    <name type="scientific">Chondromyces crocatus</name>
    <dbReference type="NCBI Taxonomy" id="52"/>
    <lineage>
        <taxon>Bacteria</taxon>
        <taxon>Pseudomonadati</taxon>
        <taxon>Myxococcota</taxon>
        <taxon>Polyangia</taxon>
        <taxon>Polyangiales</taxon>
        <taxon>Polyangiaceae</taxon>
        <taxon>Chondromyces</taxon>
    </lineage>
</organism>
<dbReference type="KEGG" id="ccro:CMC5_002070"/>
<dbReference type="STRING" id="52.CMC5_002070"/>
<dbReference type="AlphaFoldDB" id="A0A0K1E5I3"/>
<accession>A0A0K1E5I3</accession>
<evidence type="ECO:0000313" key="1">
    <source>
        <dbReference type="EMBL" id="AKT36094.1"/>
    </source>
</evidence>
<keyword evidence="2" id="KW-1185">Reference proteome</keyword>
<sequence length="204" mass="23313">MSTQIEDLSCALTDVRRAYRLLQVYHRRLCDLLHAIDETLRAEGMEFSRWEPKNVARLPKATKPFFGPDRWAWELTPAYQVECIWDLATKGRARRVIVEAIGDSGYNPVDDGEPDPARFMDESQAATELHLGLWSAPTKRIDWDAARAVLERMQGWDQEGAQTLVVGGVDVRFQRLRVDLAQLVDVQAEHEKITGPLESWLRQG</sequence>
<dbReference type="RefSeq" id="WP_050428663.1">
    <property type="nucleotide sequence ID" value="NZ_CP012159.1"/>
</dbReference>